<sequence length="323" mass="35162">MNRGADQRRARQSLEVVYSVQNSLEQRLGQGASESLEKVLGDVWRRRSLQGERLNSWLCGGQPSQQSAGASPGADDPPKRESASADQASTSDPGQAQVLERRELAPDLLIFKLSRPAGFSFTPGASVKIDLGGISRRYSLVSAPHEPFLELFIELIPNGSMSSRWQSVAQGDVVALHSPKAGLTLNANAHNHMLIATVTGVNPFVSMVREAVHKGEAQQRFVLLHGASFASELGYGSELASIAAAQPQLLTYVPAVSRPDVIENSEWKGAQGRVGTHVEALLGERGWTSRDTCLYACGNPDMVDDIERTWRGRGFEVRTERYK</sequence>
<accession>A0A4P7XGI7</accession>
<dbReference type="SUPFAM" id="SSF52343">
    <property type="entry name" value="Ferredoxin reductase-like, C-terminal NADP-linked domain"/>
    <property type="match status" value="1"/>
</dbReference>
<dbReference type="Gene3D" id="3.40.50.80">
    <property type="entry name" value="Nucleotide-binding domain of ferredoxin-NADP reductase (FNR) module"/>
    <property type="match status" value="1"/>
</dbReference>
<feature type="compositionally biased region" description="Polar residues" evidence="2">
    <location>
        <begin position="84"/>
        <end position="94"/>
    </location>
</feature>
<feature type="domain" description="FAD-binding FR-type" evidence="3">
    <location>
        <begin position="91"/>
        <end position="186"/>
    </location>
</feature>
<dbReference type="Gene3D" id="2.40.30.10">
    <property type="entry name" value="Translation factors"/>
    <property type="match status" value="1"/>
</dbReference>
<gene>
    <name evidence="4" type="ORF">soil367_09305</name>
</gene>
<comment type="cofactor">
    <cofactor evidence="1">
        <name>[2Fe-2S] cluster</name>
        <dbReference type="ChEBI" id="CHEBI:190135"/>
    </cofactor>
</comment>
<dbReference type="KEGG" id="hmi:soil367_09305"/>
<evidence type="ECO:0000259" key="3">
    <source>
        <dbReference type="PROSITE" id="PS51384"/>
    </source>
</evidence>
<organism evidence="4 5">
    <name type="scientific">Hydrocarboniclastica marina</name>
    <dbReference type="NCBI Taxonomy" id="2259620"/>
    <lineage>
        <taxon>Bacteria</taxon>
        <taxon>Pseudomonadati</taxon>
        <taxon>Pseudomonadota</taxon>
        <taxon>Gammaproteobacteria</taxon>
        <taxon>Alteromonadales</taxon>
        <taxon>Alteromonadaceae</taxon>
        <taxon>Hydrocarboniclastica</taxon>
    </lineage>
</organism>
<dbReference type="PANTHER" id="PTHR47878:SF2">
    <property type="entry name" value="OXIDOREDUCTASE FAD_NAD(P)-BINDING DOMAIN PROTEIN"/>
    <property type="match status" value="1"/>
</dbReference>
<keyword evidence="5" id="KW-1185">Reference proteome</keyword>
<dbReference type="Pfam" id="PF00970">
    <property type="entry name" value="FAD_binding_6"/>
    <property type="match status" value="1"/>
</dbReference>
<reference evidence="4 5" key="1">
    <citation type="submission" date="2018-07" db="EMBL/GenBank/DDBJ databases">
        <title>Marsedoiliclastica nanhaica gen. nov. sp. nov., a novel marine hydrocarbonoclastic bacterium isolated from an in-situ enriched hydrocarbon-degrading consortium in deep-sea sediment.</title>
        <authorList>
            <person name="Dong C."/>
            <person name="Ma T."/>
            <person name="Liu R."/>
            <person name="Shao Z."/>
        </authorList>
    </citation>
    <scope>NUCLEOTIDE SEQUENCE [LARGE SCALE GENOMIC DNA]</scope>
    <source>
        <strain evidence="5">soil36-7</strain>
    </source>
</reference>
<dbReference type="InterPro" id="IPR039261">
    <property type="entry name" value="FNR_nucleotide-bd"/>
</dbReference>
<dbReference type="GO" id="GO:0016491">
    <property type="term" value="F:oxidoreductase activity"/>
    <property type="evidence" value="ECO:0007669"/>
    <property type="project" value="InterPro"/>
</dbReference>
<dbReference type="InterPro" id="IPR017927">
    <property type="entry name" value="FAD-bd_FR_type"/>
</dbReference>
<evidence type="ECO:0000256" key="2">
    <source>
        <dbReference type="SAM" id="MobiDB-lite"/>
    </source>
</evidence>
<protein>
    <recommendedName>
        <fullName evidence="3">FAD-binding FR-type domain-containing protein</fullName>
    </recommendedName>
</protein>
<dbReference type="SUPFAM" id="SSF63380">
    <property type="entry name" value="Riboflavin synthase domain-like"/>
    <property type="match status" value="1"/>
</dbReference>
<evidence type="ECO:0000256" key="1">
    <source>
        <dbReference type="ARBA" id="ARBA00034078"/>
    </source>
</evidence>
<dbReference type="InterPro" id="IPR008333">
    <property type="entry name" value="Cbr1-like_FAD-bd_dom"/>
</dbReference>
<name>A0A4P7XGI7_9ALTE</name>
<dbReference type="EMBL" id="CP031093">
    <property type="protein sequence ID" value="QCF26111.1"/>
    <property type="molecule type" value="Genomic_DNA"/>
</dbReference>
<dbReference type="InterPro" id="IPR051930">
    <property type="entry name" value="FNR_type-1"/>
</dbReference>
<feature type="region of interest" description="Disordered" evidence="2">
    <location>
        <begin position="55"/>
        <end position="98"/>
    </location>
</feature>
<dbReference type="InterPro" id="IPR001433">
    <property type="entry name" value="OxRdtase_FAD/NAD-bd"/>
</dbReference>
<dbReference type="OrthoDB" id="9784483at2"/>
<dbReference type="Pfam" id="PF00175">
    <property type="entry name" value="NAD_binding_1"/>
    <property type="match status" value="1"/>
</dbReference>
<evidence type="ECO:0000313" key="5">
    <source>
        <dbReference type="Proteomes" id="UP000298049"/>
    </source>
</evidence>
<dbReference type="PANTHER" id="PTHR47878">
    <property type="entry name" value="OXIDOREDUCTASE FAD/NAD(P)-BINDING DOMAIN PROTEIN"/>
    <property type="match status" value="1"/>
</dbReference>
<evidence type="ECO:0000313" key="4">
    <source>
        <dbReference type="EMBL" id="QCF26111.1"/>
    </source>
</evidence>
<dbReference type="PROSITE" id="PS51384">
    <property type="entry name" value="FAD_FR"/>
    <property type="match status" value="1"/>
</dbReference>
<dbReference type="InterPro" id="IPR017938">
    <property type="entry name" value="Riboflavin_synthase-like_b-brl"/>
</dbReference>
<dbReference type="Proteomes" id="UP000298049">
    <property type="component" value="Chromosome"/>
</dbReference>
<dbReference type="AlphaFoldDB" id="A0A4P7XGI7"/>
<proteinExistence type="predicted"/>
<dbReference type="RefSeq" id="WP_136548833.1">
    <property type="nucleotide sequence ID" value="NZ_CP031093.1"/>
</dbReference>